<dbReference type="RefSeq" id="WP_074687117.1">
    <property type="nucleotide sequence ID" value="NZ_FNNF01000035.1"/>
</dbReference>
<dbReference type="EMBL" id="FNNF01000035">
    <property type="protein sequence ID" value="SDW69022.1"/>
    <property type="molecule type" value="Genomic_DNA"/>
</dbReference>
<protein>
    <submittedName>
        <fullName evidence="1">Uncharacterized protein</fullName>
    </submittedName>
</protein>
<reference evidence="1 2" key="1">
    <citation type="submission" date="2016-10" db="EMBL/GenBank/DDBJ databases">
        <authorList>
            <person name="de Groot N.N."/>
        </authorList>
    </citation>
    <scope>NUCLEOTIDE SEQUENCE [LARGE SCALE GENOMIC DNA]</scope>
    <source>
        <strain evidence="1 2">S3b</strain>
    </source>
</reference>
<name>A0A1H2VL09_9FIRM</name>
<dbReference type="AlphaFoldDB" id="A0A1H2VL09"/>
<dbReference type="Proteomes" id="UP000182429">
    <property type="component" value="Unassembled WGS sequence"/>
</dbReference>
<organism evidence="1 2">
    <name type="scientific">Kandleria vitulina</name>
    <dbReference type="NCBI Taxonomy" id="1630"/>
    <lineage>
        <taxon>Bacteria</taxon>
        <taxon>Bacillati</taxon>
        <taxon>Bacillota</taxon>
        <taxon>Erysipelotrichia</taxon>
        <taxon>Erysipelotrichales</taxon>
        <taxon>Coprobacillaceae</taxon>
        <taxon>Kandleria</taxon>
    </lineage>
</organism>
<accession>A0A1H2VL09</accession>
<evidence type="ECO:0000313" key="1">
    <source>
        <dbReference type="EMBL" id="SDW69022.1"/>
    </source>
</evidence>
<evidence type="ECO:0000313" key="2">
    <source>
        <dbReference type="Proteomes" id="UP000182429"/>
    </source>
</evidence>
<proteinExistence type="predicted"/>
<dbReference type="OrthoDB" id="2050831at2"/>
<gene>
    <name evidence="1" type="ORF">SAMN04487759_1357</name>
</gene>
<sequence length="77" mass="9119">MLRHIWVTPKQFCELTKLSMDEMNSIADEYGFVTKEENGQLYLDLMDFGYVYKTGHMINRVDLSKRYEPFTEDDLSA</sequence>